<proteinExistence type="predicted"/>
<sequence>MDTRLLEHYETELNYLRDMGAEFAAAYPKVASRLGMEGVEVLDPYVERLLEGAAFLSARVQLELQLQYPNFTSNLLEIIYPHYLAPTPSMMIARMEPDIANSAVKSGYRLKRGTTLRSALTDGLQTAVEFRTAADLTLWPIEIAEAQYIDGRGELVAAGVAQGYDARAGLRLRLRRKDGEPIRELDMQSLSLYLTNAAGNSWPLLELLCTQVTGIVGRSTDRRDDWQLPLPGAGVQQKGFDPQEALLPVPRRVFDGYRLLQEYFAMPERFRFVELQGIKPALQKAKGADVDLYILLRDGMKNIETVVAPEVFEPHAVPAVNLFDKRCDRVRVLSKDTQHHVIPNRTAGLDFEIYALQSVTGISGDGEDDVTFRPFYSATDLTAAGEGHASYYTVKRRMRQRSEKERLRGVRSSYLGSEVYLTLVDRAQAPYSAGLEQLAVTALCTNRDLPMLLATGNDDVFHLPDGGPVKAISLPVSPTRPHPTLAQGDTAWRLISHLSLNYMSIAESDRGQSAAALRELIGLYAPLGNRVTDKQLEGILSVSSRPIVRRMSDEVLSTAVRGIEVSLSFDESYFEGTNIYALGAVLERFFRGYASINSFTETVLKTEKRGEIARWRPVKGLGRVL</sequence>
<evidence type="ECO:0000313" key="1">
    <source>
        <dbReference type="EMBL" id="KUP94259.1"/>
    </source>
</evidence>
<dbReference type="RefSeq" id="WP_068240711.1">
    <property type="nucleotide sequence ID" value="NZ_LPUY01000022.1"/>
</dbReference>
<name>A0A132C112_9RHOB</name>
<evidence type="ECO:0000313" key="2">
    <source>
        <dbReference type="Proteomes" id="UP000068382"/>
    </source>
</evidence>
<dbReference type="PANTHER" id="PTHR35370:SF1">
    <property type="entry name" value="TYPE VI SECRETION SYSTEM COMPONENT TSSF1"/>
    <property type="match status" value="1"/>
</dbReference>
<accession>A0A132C112</accession>
<dbReference type="PIRSF" id="PIRSF028304">
    <property type="entry name" value="UCP028304"/>
    <property type="match status" value="1"/>
</dbReference>
<dbReference type="EMBL" id="LPUY01000022">
    <property type="protein sequence ID" value="KUP94259.1"/>
    <property type="molecule type" value="Genomic_DNA"/>
</dbReference>
<dbReference type="AlphaFoldDB" id="A0A132C112"/>
<organism evidence="1 2">
    <name type="scientific">Tritonibacter horizontis</name>
    <dbReference type="NCBI Taxonomy" id="1768241"/>
    <lineage>
        <taxon>Bacteria</taxon>
        <taxon>Pseudomonadati</taxon>
        <taxon>Pseudomonadota</taxon>
        <taxon>Alphaproteobacteria</taxon>
        <taxon>Rhodobacterales</taxon>
        <taxon>Paracoccaceae</taxon>
        <taxon>Tritonibacter</taxon>
    </lineage>
</organism>
<keyword evidence="2" id="KW-1185">Reference proteome</keyword>
<evidence type="ECO:0008006" key="3">
    <source>
        <dbReference type="Google" id="ProtNLM"/>
    </source>
</evidence>
<comment type="caution">
    <text evidence="1">The sequence shown here is derived from an EMBL/GenBank/DDBJ whole genome shotgun (WGS) entry which is preliminary data.</text>
</comment>
<dbReference type="PATRIC" id="fig|1768241.3.peg.887"/>
<dbReference type="PANTHER" id="PTHR35370">
    <property type="entry name" value="CYTOPLASMIC PROTEIN-RELATED-RELATED"/>
    <property type="match status" value="1"/>
</dbReference>
<dbReference type="Proteomes" id="UP000068382">
    <property type="component" value="Unassembled WGS sequence"/>
</dbReference>
<gene>
    <name evidence="1" type="ORF">TRIHO_08550</name>
</gene>
<dbReference type="OrthoDB" id="9763676at2"/>
<reference evidence="1 2" key="1">
    <citation type="submission" date="2015-12" db="EMBL/GenBank/DDBJ databases">
        <title>Genome sequence of the marine Rhodobacteraceae strain O3.65, Candidatus Tritonibacter horizontis.</title>
        <authorList>
            <person name="Poehlein A."/>
            <person name="Giebel H.A."/>
            <person name="Voget S."/>
            <person name="Brinkhoff T."/>
        </authorList>
    </citation>
    <scope>NUCLEOTIDE SEQUENCE [LARGE SCALE GENOMIC DNA]</scope>
    <source>
        <strain evidence="1 2">O3.65</strain>
    </source>
</reference>
<dbReference type="Pfam" id="PF05947">
    <property type="entry name" value="T6SS_TssF"/>
    <property type="match status" value="1"/>
</dbReference>
<dbReference type="InterPro" id="IPR010272">
    <property type="entry name" value="T6SS_TssF"/>
</dbReference>
<dbReference type="NCBIfam" id="TIGR03359">
    <property type="entry name" value="VI_chp_6"/>
    <property type="match status" value="1"/>
</dbReference>
<protein>
    <recommendedName>
        <fullName evidence="3">Type VI secretion system baseplate subunit TssF</fullName>
    </recommendedName>
</protein>